<dbReference type="PROSITE" id="PS00092">
    <property type="entry name" value="N6_MTASE"/>
    <property type="match status" value="1"/>
</dbReference>
<dbReference type="EMBL" id="KB456261">
    <property type="protein sequence ID" value="EMF15500.1"/>
    <property type="molecule type" value="Genomic_DNA"/>
</dbReference>
<dbReference type="PANTHER" id="PTHR18895">
    <property type="entry name" value="HEMK METHYLTRANSFERASE"/>
    <property type="match status" value="1"/>
</dbReference>
<dbReference type="InterPro" id="IPR029063">
    <property type="entry name" value="SAM-dependent_MTases_sf"/>
</dbReference>
<dbReference type="SUPFAM" id="SSF53335">
    <property type="entry name" value="S-adenosyl-L-methionine-dependent methyltransferases"/>
    <property type="match status" value="1"/>
</dbReference>
<dbReference type="STRING" id="692275.M3DBR8"/>
<proteinExistence type="predicted"/>
<dbReference type="Proteomes" id="UP000016931">
    <property type="component" value="Unassembled WGS sequence"/>
</dbReference>
<evidence type="ECO:0000259" key="1">
    <source>
        <dbReference type="Pfam" id="PF17827"/>
    </source>
</evidence>
<keyword evidence="2" id="KW-0808">Transferase</keyword>
<dbReference type="HOGENOM" id="CLU_018398_0_0_1"/>
<dbReference type="AlphaFoldDB" id="M3DBR8"/>
<dbReference type="GO" id="GO:0032259">
    <property type="term" value="P:methylation"/>
    <property type="evidence" value="ECO:0007669"/>
    <property type="project" value="UniProtKB-KW"/>
</dbReference>
<reference evidence="2 3" key="1">
    <citation type="journal article" date="2012" name="PLoS Pathog.">
        <title>Diverse lifestyles and strategies of plant pathogenesis encoded in the genomes of eighteen Dothideomycetes fungi.</title>
        <authorList>
            <person name="Ohm R.A."/>
            <person name="Feau N."/>
            <person name="Henrissat B."/>
            <person name="Schoch C.L."/>
            <person name="Horwitz B.A."/>
            <person name="Barry K.W."/>
            <person name="Condon B.J."/>
            <person name="Copeland A.C."/>
            <person name="Dhillon B."/>
            <person name="Glaser F."/>
            <person name="Hesse C.N."/>
            <person name="Kosti I."/>
            <person name="LaButti K."/>
            <person name="Lindquist E.A."/>
            <person name="Lucas S."/>
            <person name="Salamov A.A."/>
            <person name="Bradshaw R.E."/>
            <person name="Ciuffetti L."/>
            <person name="Hamelin R.C."/>
            <person name="Kema G.H.J."/>
            <person name="Lawrence C."/>
            <person name="Scott J.A."/>
            <person name="Spatafora J.W."/>
            <person name="Turgeon B.G."/>
            <person name="de Wit P.J.G.M."/>
            <person name="Zhong S."/>
            <person name="Goodwin S.B."/>
            <person name="Grigoriev I.V."/>
        </authorList>
    </citation>
    <scope>NUCLEOTIDE SEQUENCE [LARGE SCALE GENOMIC DNA]</scope>
    <source>
        <strain evidence="2 3">SO2202</strain>
    </source>
</reference>
<dbReference type="InterPro" id="IPR040758">
    <property type="entry name" value="PrmC_N"/>
</dbReference>
<dbReference type="Pfam" id="PF17827">
    <property type="entry name" value="PrmC_N"/>
    <property type="match status" value="1"/>
</dbReference>
<dbReference type="GO" id="GO:0008168">
    <property type="term" value="F:methyltransferase activity"/>
    <property type="evidence" value="ECO:0007669"/>
    <property type="project" value="UniProtKB-KW"/>
</dbReference>
<evidence type="ECO:0000313" key="3">
    <source>
        <dbReference type="Proteomes" id="UP000016931"/>
    </source>
</evidence>
<dbReference type="InterPro" id="IPR050320">
    <property type="entry name" value="N5-glutamine_MTase"/>
</dbReference>
<protein>
    <submittedName>
        <fullName evidence="2">S-adenosyl-L-methionine-dependent methyltransferase</fullName>
    </submittedName>
</protein>
<dbReference type="InterPro" id="IPR002052">
    <property type="entry name" value="DNA_methylase_N6_adenine_CS"/>
</dbReference>
<feature type="domain" description="Release factor glutamine methyltransferase N-terminal" evidence="1">
    <location>
        <begin position="30"/>
        <end position="77"/>
    </location>
</feature>
<dbReference type="OMA" id="MPRIPYS"/>
<keyword evidence="2" id="KW-0489">Methyltransferase</keyword>
<dbReference type="PANTHER" id="PTHR18895:SF74">
    <property type="entry name" value="MTRF1L RELEASE FACTOR GLUTAMINE METHYLTRANSFERASE"/>
    <property type="match status" value="1"/>
</dbReference>
<dbReference type="GO" id="GO:0003676">
    <property type="term" value="F:nucleic acid binding"/>
    <property type="evidence" value="ECO:0007669"/>
    <property type="project" value="InterPro"/>
</dbReference>
<dbReference type="CDD" id="cd02440">
    <property type="entry name" value="AdoMet_MTases"/>
    <property type="match status" value="1"/>
</dbReference>
<keyword evidence="3" id="KW-1185">Reference proteome</keyword>
<dbReference type="eggNOG" id="KOG2904">
    <property type="taxonomic scope" value="Eukaryota"/>
</dbReference>
<dbReference type="Gene3D" id="1.10.8.10">
    <property type="entry name" value="DNA helicase RuvA subunit, C-terminal domain"/>
    <property type="match status" value="1"/>
</dbReference>
<dbReference type="GeneID" id="27906662"/>
<dbReference type="GO" id="GO:0005739">
    <property type="term" value="C:mitochondrion"/>
    <property type="evidence" value="ECO:0007669"/>
    <property type="project" value="TreeGrafter"/>
</dbReference>
<sequence>MPRIRPRDIWHARAVSKALSLLLPVCRDFSSARNELRWLRQHATAVSQQTGYYHPGALLTSLVIRRARGEPLQYILGSEYFGPLDIRCREGVLIPRPETAASTSYLAHILAGPKSRSLHETPLRVLDLCTGTGCIPLLLHHEYYARNDGHLELMGVDISSDAMSLARENLVHQIARQGKQYASSKARTKSLQSIGYVQADVLKEEFENPEEDDRGPLPLMRALARINGEATPAFDILVSNPPYISPRQFVSTTARSVREYEPMQALVPRASEHDLLSDTDVGDLFYPRLLDVADRVQAKVILLEIGDMEQAVRVATKTLERGGWSRVEIWRDAPAASSVGETLTIHEHAVLLRGEGYPRSIFAYREGAETLLDL</sequence>
<evidence type="ECO:0000313" key="2">
    <source>
        <dbReference type="EMBL" id="EMF15500.1"/>
    </source>
</evidence>
<dbReference type="RefSeq" id="XP_016763621.1">
    <property type="nucleotide sequence ID" value="XM_016909525.1"/>
</dbReference>
<dbReference type="OrthoDB" id="269872at2759"/>
<dbReference type="Gene3D" id="3.40.50.150">
    <property type="entry name" value="Vaccinia Virus protein VP39"/>
    <property type="match status" value="1"/>
</dbReference>
<organism evidence="2 3">
    <name type="scientific">Sphaerulina musiva (strain SO2202)</name>
    <name type="common">Poplar stem canker fungus</name>
    <name type="synonym">Septoria musiva</name>
    <dbReference type="NCBI Taxonomy" id="692275"/>
    <lineage>
        <taxon>Eukaryota</taxon>
        <taxon>Fungi</taxon>
        <taxon>Dikarya</taxon>
        <taxon>Ascomycota</taxon>
        <taxon>Pezizomycotina</taxon>
        <taxon>Dothideomycetes</taxon>
        <taxon>Dothideomycetidae</taxon>
        <taxon>Mycosphaerellales</taxon>
        <taxon>Mycosphaerellaceae</taxon>
        <taxon>Sphaerulina</taxon>
    </lineage>
</organism>
<accession>M3DBR8</accession>
<name>M3DBR8_SPHMS</name>
<gene>
    <name evidence="2" type="ORF">SEPMUDRAFT_60404</name>
</gene>